<evidence type="ECO:0000313" key="10">
    <source>
        <dbReference type="Proteomes" id="UP000664417"/>
    </source>
</evidence>
<dbReference type="PROSITE" id="PS50011">
    <property type="entry name" value="PROTEIN_KINASE_DOM"/>
    <property type="match status" value="1"/>
</dbReference>
<dbReference type="Gene3D" id="3.30.200.20">
    <property type="entry name" value="Phosphorylase Kinase, domain 1"/>
    <property type="match status" value="1"/>
</dbReference>
<feature type="domain" description="Protein kinase" evidence="8">
    <location>
        <begin position="66"/>
        <end position="353"/>
    </location>
</feature>
<dbReference type="Gene3D" id="1.10.510.10">
    <property type="entry name" value="Transferase(Phosphotransferase) domain 1"/>
    <property type="match status" value="1"/>
</dbReference>
<keyword evidence="3 9" id="KW-0418">Kinase</keyword>
<keyword evidence="10" id="KW-1185">Reference proteome</keyword>
<dbReference type="InterPro" id="IPR011990">
    <property type="entry name" value="TPR-like_helical_dom_sf"/>
</dbReference>
<organism evidence="9 10">
    <name type="scientific">Acanthopleuribacter pedis</name>
    <dbReference type="NCBI Taxonomy" id="442870"/>
    <lineage>
        <taxon>Bacteria</taxon>
        <taxon>Pseudomonadati</taxon>
        <taxon>Acidobacteriota</taxon>
        <taxon>Holophagae</taxon>
        <taxon>Acanthopleuribacterales</taxon>
        <taxon>Acanthopleuribacteraceae</taxon>
        <taxon>Acanthopleuribacter</taxon>
    </lineage>
</organism>
<reference evidence="9" key="1">
    <citation type="submission" date="2021-03" db="EMBL/GenBank/DDBJ databases">
        <authorList>
            <person name="Wang G."/>
        </authorList>
    </citation>
    <scope>NUCLEOTIDE SEQUENCE</scope>
    <source>
        <strain evidence="9">KCTC 12899</strain>
    </source>
</reference>
<dbReference type="SMART" id="SM00028">
    <property type="entry name" value="TPR"/>
    <property type="match status" value="6"/>
</dbReference>
<dbReference type="SUPFAM" id="SSF56112">
    <property type="entry name" value="Protein kinase-like (PK-like)"/>
    <property type="match status" value="1"/>
</dbReference>
<protein>
    <submittedName>
        <fullName evidence="9">Protein kinase</fullName>
    </submittedName>
</protein>
<dbReference type="GO" id="GO:0004674">
    <property type="term" value="F:protein serine/threonine kinase activity"/>
    <property type="evidence" value="ECO:0007669"/>
    <property type="project" value="TreeGrafter"/>
</dbReference>
<dbReference type="Pfam" id="PF00069">
    <property type="entry name" value="Pkinase"/>
    <property type="match status" value="1"/>
</dbReference>
<dbReference type="EMBL" id="JAFREP010000003">
    <property type="protein sequence ID" value="MBO1317706.1"/>
    <property type="molecule type" value="Genomic_DNA"/>
</dbReference>
<dbReference type="AlphaFoldDB" id="A0A8J7U3W7"/>
<dbReference type="InterPro" id="IPR019734">
    <property type="entry name" value="TPR_rpt"/>
</dbReference>
<dbReference type="Proteomes" id="UP000664417">
    <property type="component" value="Unassembled WGS sequence"/>
</dbReference>
<feature type="region of interest" description="Disordered" evidence="6">
    <location>
        <begin position="1"/>
        <end position="51"/>
    </location>
</feature>
<evidence type="ECO:0000313" key="9">
    <source>
        <dbReference type="EMBL" id="MBO1317706.1"/>
    </source>
</evidence>
<keyword evidence="7" id="KW-0812">Transmembrane</keyword>
<keyword evidence="4 5" id="KW-0067">ATP-binding</keyword>
<evidence type="ECO:0000256" key="4">
    <source>
        <dbReference type="ARBA" id="ARBA00022840"/>
    </source>
</evidence>
<evidence type="ECO:0000256" key="1">
    <source>
        <dbReference type="ARBA" id="ARBA00022679"/>
    </source>
</evidence>
<evidence type="ECO:0000259" key="8">
    <source>
        <dbReference type="PROSITE" id="PS50011"/>
    </source>
</evidence>
<proteinExistence type="predicted"/>
<feature type="binding site" evidence="5">
    <location>
        <position position="96"/>
    </location>
    <ligand>
        <name>ATP</name>
        <dbReference type="ChEBI" id="CHEBI:30616"/>
    </ligand>
</feature>
<name>A0A8J7U3W7_9BACT</name>
<dbReference type="InterPro" id="IPR008271">
    <property type="entry name" value="Ser/Thr_kinase_AS"/>
</dbReference>
<dbReference type="RefSeq" id="WP_207857109.1">
    <property type="nucleotide sequence ID" value="NZ_JAFREP010000003.1"/>
</dbReference>
<dbReference type="PROSITE" id="PS00107">
    <property type="entry name" value="PROTEIN_KINASE_ATP"/>
    <property type="match status" value="1"/>
</dbReference>
<comment type="caution">
    <text evidence="9">The sequence shown here is derived from an EMBL/GenBank/DDBJ whole genome shotgun (WGS) entry which is preliminary data.</text>
</comment>
<evidence type="ECO:0000256" key="2">
    <source>
        <dbReference type="ARBA" id="ARBA00022741"/>
    </source>
</evidence>
<dbReference type="InterPro" id="IPR000719">
    <property type="entry name" value="Prot_kinase_dom"/>
</dbReference>
<dbReference type="PROSITE" id="PS00108">
    <property type="entry name" value="PROTEIN_KINASE_ST"/>
    <property type="match status" value="1"/>
</dbReference>
<keyword evidence="2 5" id="KW-0547">Nucleotide-binding</keyword>
<dbReference type="PANTHER" id="PTHR43289:SF34">
    <property type="entry name" value="SERINE_THREONINE-PROTEIN KINASE YBDM-RELATED"/>
    <property type="match status" value="1"/>
</dbReference>
<evidence type="ECO:0000256" key="7">
    <source>
        <dbReference type="SAM" id="Phobius"/>
    </source>
</evidence>
<feature type="transmembrane region" description="Helical" evidence="7">
    <location>
        <begin position="378"/>
        <end position="398"/>
    </location>
</feature>
<dbReference type="SUPFAM" id="SSF48452">
    <property type="entry name" value="TPR-like"/>
    <property type="match status" value="3"/>
</dbReference>
<dbReference type="Pfam" id="PF13424">
    <property type="entry name" value="TPR_12"/>
    <property type="match status" value="2"/>
</dbReference>
<dbReference type="CDD" id="cd14014">
    <property type="entry name" value="STKc_PknB_like"/>
    <property type="match status" value="1"/>
</dbReference>
<dbReference type="InterPro" id="IPR017441">
    <property type="entry name" value="Protein_kinase_ATP_BS"/>
</dbReference>
<accession>A0A8J7U3W7</accession>
<dbReference type="GO" id="GO:0005524">
    <property type="term" value="F:ATP binding"/>
    <property type="evidence" value="ECO:0007669"/>
    <property type="project" value="UniProtKB-UniRule"/>
</dbReference>
<evidence type="ECO:0000256" key="5">
    <source>
        <dbReference type="PROSITE-ProRule" id="PRU10141"/>
    </source>
</evidence>
<keyword evidence="7" id="KW-0472">Membrane</keyword>
<evidence type="ECO:0000256" key="6">
    <source>
        <dbReference type="SAM" id="MobiDB-lite"/>
    </source>
</evidence>
<keyword evidence="7" id="KW-1133">Transmembrane helix</keyword>
<dbReference type="SMART" id="SM00220">
    <property type="entry name" value="S_TKc"/>
    <property type="match status" value="1"/>
</dbReference>
<dbReference type="InterPro" id="IPR011009">
    <property type="entry name" value="Kinase-like_dom_sf"/>
</dbReference>
<dbReference type="PANTHER" id="PTHR43289">
    <property type="entry name" value="MITOGEN-ACTIVATED PROTEIN KINASE KINASE KINASE 20-RELATED"/>
    <property type="match status" value="1"/>
</dbReference>
<feature type="compositionally biased region" description="Low complexity" evidence="6">
    <location>
        <begin position="23"/>
        <end position="41"/>
    </location>
</feature>
<gene>
    <name evidence="9" type="ORF">J3U88_04480</name>
</gene>
<dbReference type="Gene3D" id="1.25.40.10">
    <property type="entry name" value="Tetratricopeptide repeat domain"/>
    <property type="match status" value="3"/>
</dbReference>
<keyword evidence="1" id="KW-0808">Transferase</keyword>
<evidence type="ECO:0000256" key="3">
    <source>
        <dbReference type="ARBA" id="ARBA00022777"/>
    </source>
</evidence>
<sequence length="1195" mass="134542">MVYQANGSPTEEPTPPGGRSRVEAAGATESTKSTESTESTGNAPDLLPRPDVASSLFSEGDILSRYRILRRIGTGGMSEVYLAERTDAADQKVALKVLRLVDADFLRRFEREQAILAQLNHPNIARFYDVGAAPSGHPWLVMEYVDGLPVTQYCDQHRATIRRRLALFIEICKAVSFAHQHLVIHRDIKPDNVMVDVNGVPKLLDFGIAAMMNSESGTQTALTQFGNRMMTPDYASPEQWHGGRLTAATDVYSLGVLLFKMLSGTLPFYLSRKSLPTALKVMAEEEAPSLHHHLSAAVFDPVEVAANRGVDPTRLRRLLRGEPGHIVAKALRKEPHARYESVQAMADDVARYLGGYAIRARPQSWTYRVGKLVQRNRLVLSFTALTFAILLGALFAVWQEQRQTEAARLLAEQERASSEQITDFLASLFDLADPRTHEGRQMTVREMLDVGRERLAAEGGVNDDVQGRLRLRMAKVYLSLREYETALGLLEEAAAIFKTHQRPRYQAETWLSMVEAFHGMNRVVDMRRIADQALSFCLVELPESVWVLKAYRAQGDIFMLEGSVESAALWYQKAADFFEEHRVGAPNDLADLFSQLALTYHFLSDLDAAENYYLRALEVSLSGETASKGLRMRYQRGLAGVYRDQGRHDEGLVLAEEAIRNAQTVYGENSIQMLQALTLKGQIFEVSARGREAEVVYRDVVRRFEAEGDQDSRDYGNALDDLGRLLSANGVDVEAETVLRRALLIQQRLFGDTHQGTARRQMLLGLHLIQQRRFLAARPLLRQALDTYLGSERGFTSELGSTYAAMSEVALAMGRLEQAVTYSAKGNAAWLERFGAQSDYGMLSRSQYLRTLARVGRLREAQEGLNKLLAEQTPDRPRWHRFDTARMEGRFHVLRGRIDLGRRVFQRLMAEVEAAHRESFSLRYPVFVQEQGGFLIDDGDFAQAAALYEALASLVTTSLGPDSYMHQEIRPNVIQVHAYLGRWQSADEDVAALRAYLKKEPGDVTLELDLQASEGILAWGRGELEQAASVLRDLIKTRQARLGEKHYRVARNQLALAEIQMDLGAWDEAEALLHQAELARREQEVPESVYLAYQEVLQAEIAAYRGHPGAAAKRLGAAMAVLKTQLGEHHPKRLRAERVQAYLDVVFGDHDPLETRRRLNLEQMRRVYGEDTWWVTSAERQWDRIQRAKSQTVNH</sequence>